<evidence type="ECO:0000256" key="5">
    <source>
        <dbReference type="ARBA" id="ARBA00022490"/>
    </source>
</evidence>
<dbReference type="PROSITE" id="PS51387">
    <property type="entry name" value="FAD_PCMH"/>
    <property type="match status" value="1"/>
</dbReference>
<comment type="pathway">
    <text evidence="4 16">Cell wall biogenesis; peptidoglycan biosynthesis.</text>
</comment>
<dbReference type="InterPro" id="IPR003170">
    <property type="entry name" value="MurB"/>
</dbReference>
<dbReference type="EMBL" id="JAOQKJ010000012">
    <property type="protein sequence ID" value="MCU6745475.1"/>
    <property type="molecule type" value="Genomic_DNA"/>
</dbReference>
<name>A0ABT2T5H5_9FIRM</name>
<comment type="cofactor">
    <cofactor evidence="1 16">
        <name>FAD</name>
        <dbReference type="ChEBI" id="CHEBI:57692"/>
    </cofactor>
</comment>
<dbReference type="PANTHER" id="PTHR21071">
    <property type="entry name" value="UDP-N-ACETYLENOLPYRUVOYLGLUCOSAMINE REDUCTASE"/>
    <property type="match status" value="1"/>
</dbReference>
<dbReference type="GO" id="GO:0008762">
    <property type="term" value="F:UDP-N-acetylmuramate dehydrogenase activity"/>
    <property type="evidence" value="ECO:0007669"/>
    <property type="project" value="UniProtKB-EC"/>
</dbReference>
<evidence type="ECO:0000256" key="3">
    <source>
        <dbReference type="ARBA" id="ARBA00004496"/>
    </source>
</evidence>
<dbReference type="Proteomes" id="UP001652432">
    <property type="component" value="Unassembled WGS sequence"/>
</dbReference>
<evidence type="ECO:0000259" key="17">
    <source>
        <dbReference type="PROSITE" id="PS51387"/>
    </source>
</evidence>
<reference evidence="18 19" key="1">
    <citation type="journal article" date="2021" name="ISME Commun">
        <title>Automated analysis of genomic sequences facilitates high-throughput and comprehensive description of bacteria.</title>
        <authorList>
            <person name="Hitch T.C.A."/>
        </authorList>
    </citation>
    <scope>NUCLEOTIDE SEQUENCE [LARGE SCALE GENOMIC DNA]</scope>
    <source>
        <strain evidence="18 19">Sanger_18</strain>
    </source>
</reference>
<dbReference type="InterPro" id="IPR011601">
    <property type="entry name" value="MurB_C"/>
</dbReference>
<dbReference type="Gene3D" id="3.30.465.10">
    <property type="match status" value="1"/>
</dbReference>
<dbReference type="InterPro" id="IPR016167">
    <property type="entry name" value="FAD-bd_PCMH_sub1"/>
</dbReference>
<dbReference type="PANTHER" id="PTHR21071:SF4">
    <property type="entry name" value="UDP-N-ACETYLENOLPYRUVOYLGLUCOSAMINE REDUCTASE"/>
    <property type="match status" value="1"/>
</dbReference>
<dbReference type="InterPro" id="IPR016169">
    <property type="entry name" value="FAD-bd_PCMH_sub2"/>
</dbReference>
<dbReference type="SUPFAM" id="SSF56194">
    <property type="entry name" value="Uridine diphospho-N-Acetylenolpyruvylglucosamine reductase, MurB, C-terminal domain"/>
    <property type="match status" value="1"/>
</dbReference>
<keyword evidence="14 16" id="KW-0961">Cell wall biogenesis/degradation</keyword>
<evidence type="ECO:0000256" key="10">
    <source>
        <dbReference type="ARBA" id="ARBA00022960"/>
    </source>
</evidence>
<evidence type="ECO:0000256" key="11">
    <source>
        <dbReference type="ARBA" id="ARBA00022984"/>
    </source>
</evidence>
<evidence type="ECO:0000256" key="9">
    <source>
        <dbReference type="ARBA" id="ARBA00022857"/>
    </source>
</evidence>
<keyword evidence="7 16" id="KW-0285">Flavoprotein</keyword>
<accession>A0ABT2T5H5</accession>
<evidence type="ECO:0000256" key="16">
    <source>
        <dbReference type="HAMAP-Rule" id="MF_00037"/>
    </source>
</evidence>
<gene>
    <name evidence="16 18" type="primary">murB</name>
    <name evidence="18" type="ORF">OCV77_13430</name>
</gene>
<keyword evidence="5 16" id="KW-0963">Cytoplasm</keyword>
<keyword evidence="12 16" id="KW-0560">Oxidoreductase</keyword>
<evidence type="ECO:0000256" key="2">
    <source>
        <dbReference type="ARBA" id="ARBA00003921"/>
    </source>
</evidence>
<feature type="active site" description="Proton donor" evidence="16">
    <location>
        <position position="229"/>
    </location>
</feature>
<evidence type="ECO:0000313" key="19">
    <source>
        <dbReference type="Proteomes" id="UP001652432"/>
    </source>
</evidence>
<organism evidence="18 19">
    <name type="scientific">Suilimivivens aceti</name>
    <dbReference type="NCBI Taxonomy" id="2981774"/>
    <lineage>
        <taxon>Bacteria</taxon>
        <taxon>Bacillati</taxon>
        <taxon>Bacillota</taxon>
        <taxon>Clostridia</taxon>
        <taxon>Lachnospirales</taxon>
        <taxon>Lachnospiraceae</taxon>
        <taxon>Suilimivivens</taxon>
    </lineage>
</organism>
<keyword evidence="6 16" id="KW-0132">Cell division</keyword>
<keyword evidence="19" id="KW-1185">Reference proteome</keyword>
<dbReference type="NCBIfam" id="NF010480">
    <property type="entry name" value="PRK13905.1"/>
    <property type="match status" value="1"/>
</dbReference>
<dbReference type="SUPFAM" id="SSF56176">
    <property type="entry name" value="FAD-binding/transporter-associated domain-like"/>
    <property type="match status" value="1"/>
</dbReference>
<comment type="similarity">
    <text evidence="16">Belongs to the MurB family.</text>
</comment>
<comment type="caution">
    <text evidence="18">The sequence shown here is derived from an EMBL/GenBank/DDBJ whole genome shotgun (WGS) entry which is preliminary data.</text>
</comment>
<feature type="active site" evidence="16">
    <location>
        <position position="179"/>
    </location>
</feature>
<sequence>MRGFGEAVYEYIRANVPEEDILTEEPMSRHTTFRIGGEAACFIRISSEEQLRKLIPYFENVGAEYFVLGKGSNLLVGDKGYPGVILQISDACQQIEAEENRLQVQAGAALSKVALFAMERGLEGLEFAAGIPGTVGGGVVMNAGAYGGEMKQVVESVRVLSSEGEILTLDNDTMEFGYRTSIIRNRNFIVLSVTFLLREGNREEIRARIEDFQKRRMEKQPLNYPSAGSTFKRPEGYFAGKLIMDAGLRGFQIGDARVSDKHCGFVVNVGKATARDVTDVIEEVQEKVRERFGVSLEREVIYLGKF</sequence>
<evidence type="ECO:0000256" key="14">
    <source>
        <dbReference type="ARBA" id="ARBA00023316"/>
    </source>
</evidence>
<feature type="active site" evidence="16">
    <location>
        <position position="299"/>
    </location>
</feature>
<feature type="domain" description="FAD-binding PCMH-type" evidence="17">
    <location>
        <begin position="35"/>
        <end position="215"/>
    </location>
</feature>
<evidence type="ECO:0000256" key="6">
    <source>
        <dbReference type="ARBA" id="ARBA00022618"/>
    </source>
</evidence>
<dbReference type="Pfam" id="PF02873">
    <property type="entry name" value="MurB_C"/>
    <property type="match status" value="1"/>
</dbReference>
<evidence type="ECO:0000256" key="12">
    <source>
        <dbReference type="ARBA" id="ARBA00023002"/>
    </source>
</evidence>
<dbReference type="Gene3D" id="3.30.43.10">
    <property type="entry name" value="Uridine Diphospho-n-acetylenolpyruvylglucosamine Reductase, domain 2"/>
    <property type="match status" value="1"/>
</dbReference>
<dbReference type="InterPro" id="IPR016166">
    <property type="entry name" value="FAD-bd_PCMH"/>
</dbReference>
<evidence type="ECO:0000256" key="8">
    <source>
        <dbReference type="ARBA" id="ARBA00022827"/>
    </source>
</evidence>
<keyword evidence="8 16" id="KW-0274">FAD</keyword>
<dbReference type="Gene3D" id="3.90.78.10">
    <property type="entry name" value="UDP-N-acetylenolpyruvoylglucosamine reductase, C-terminal domain"/>
    <property type="match status" value="1"/>
</dbReference>
<keyword evidence="13 16" id="KW-0131">Cell cycle</keyword>
<evidence type="ECO:0000256" key="7">
    <source>
        <dbReference type="ARBA" id="ARBA00022630"/>
    </source>
</evidence>
<dbReference type="Pfam" id="PF01565">
    <property type="entry name" value="FAD_binding_4"/>
    <property type="match status" value="1"/>
</dbReference>
<keyword evidence="10 16" id="KW-0133">Cell shape</keyword>
<protein>
    <recommendedName>
        <fullName evidence="16">UDP-N-acetylenolpyruvoylglucosamine reductase</fullName>
        <ecNumber evidence="16">1.3.1.98</ecNumber>
    </recommendedName>
    <alternativeName>
        <fullName evidence="16">UDP-N-acetylmuramate dehydrogenase</fullName>
    </alternativeName>
</protein>
<evidence type="ECO:0000256" key="1">
    <source>
        <dbReference type="ARBA" id="ARBA00001974"/>
    </source>
</evidence>
<dbReference type="EC" id="1.3.1.98" evidence="16"/>
<comment type="catalytic activity">
    <reaction evidence="15 16">
        <text>UDP-N-acetyl-alpha-D-muramate + NADP(+) = UDP-N-acetyl-3-O-(1-carboxyvinyl)-alpha-D-glucosamine + NADPH + H(+)</text>
        <dbReference type="Rhea" id="RHEA:12248"/>
        <dbReference type="ChEBI" id="CHEBI:15378"/>
        <dbReference type="ChEBI" id="CHEBI:57783"/>
        <dbReference type="ChEBI" id="CHEBI:58349"/>
        <dbReference type="ChEBI" id="CHEBI:68483"/>
        <dbReference type="ChEBI" id="CHEBI:70757"/>
        <dbReference type="EC" id="1.3.1.98"/>
    </reaction>
</comment>
<dbReference type="InterPro" id="IPR036318">
    <property type="entry name" value="FAD-bd_PCMH-like_sf"/>
</dbReference>
<keyword evidence="9 16" id="KW-0521">NADP</keyword>
<dbReference type="HAMAP" id="MF_00037">
    <property type="entry name" value="MurB"/>
    <property type="match status" value="1"/>
</dbReference>
<keyword evidence="11 16" id="KW-0573">Peptidoglycan synthesis</keyword>
<dbReference type="NCBIfam" id="TIGR00179">
    <property type="entry name" value="murB"/>
    <property type="match status" value="1"/>
</dbReference>
<evidence type="ECO:0000256" key="15">
    <source>
        <dbReference type="ARBA" id="ARBA00048914"/>
    </source>
</evidence>
<comment type="subcellular location">
    <subcellularLocation>
        <location evidence="3 16">Cytoplasm</location>
    </subcellularLocation>
</comment>
<evidence type="ECO:0000256" key="13">
    <source>
        <dbReference type="ARBA" id="ARBA00023306"/>
    </source>
</evidence>
<comment type="function">
    <text evidence="2 16">Cell wall formation.</text>
</comment>
<evidence type="ECO:0000313" key="18">
    <source>
        <dbReference type="EMBL" id="MCU6745475.1"/>
    </source>
</evidence>
<proteinExistence type="inferred from homology"/>
<dbReference type="InterPro" id="IPR006094">
    <property type="entry name" value="Oxid_FAD_bind_N"/>
</dbReference>
<dbReference type="InterPro" id="IPR036635">
    <property type="entry name" value="MurB_C_sf"/>
</dbReference>
<evidence type="ECO:0000256" key="4">
    <source>
        <dbReference type="ARBA" id="ARBA00004752"/>
    </source>
</evidence>